<comment type="catalytic activity">
    <reaction evidence="10">
        <text>ATP + H2O = ADP + phosphate + H(+)</text>
        <dbReference type="Rhea" id="RHEA:13065"/>
        <dbReference type="ChEBI" id="CHEBI:15377"/>
        <dbReference type="ChEBI" id="CHEBI:15378"/>
        <dbReference type="ChEBI" id="CHEBI:30616"/>
        <dbReference type="ChEBI" id="CHEBI:43474"/>
        <dbReference type="ChEBI" id="CHEBI:456216"/>
        <dbReference type="EC" id="3.6.4.12"/>
    </reaction>
</comment>
<evidence type="ECO:0000256" key="9">
    <source>
        <dbReference type="RuleBase" id="RU004070"/>
    </source>
</evidence>
<dbReference type="Pfam" id="PF14551">
    <property type="entry name" value="MCM_N"/>
    <property type="match status" value="1"/>
</dbReference>
<dbReference type="GO" id="GO:0005634">
    <property type="term" value="C:nucleus"/>
    <property type="evidence" value="ECO:0007669"/>
    <property type="project" value="UniProtKB-SubCell"/>
</dbReference>
<evidence type="ECO:0000313" key="12">
    <source>
        <dbReference type="EMBL" id="EAR87535.1"/>
    </source>
</evidence>
<dbReference type="OMA" id="IKELYCQ"/>
<feature type="domain" description="MCM C-terminal AAA(+) ATPase" evidence="11">
    <location>
        <begin position="316"/>
        <end position="522"/>
    </location>
</feature>
<dbReference type="GO" id="GO:0006270">
    <property type="term" value="P:DNA replication initiation"/>
    <property type="evidence" value="ECO:0007669"/>
    <property type="project" value="UniProtKB-UniRule"/>
</dbReference>
<dbReference type="InterPro" id="IPR027925">
    <property type="entry name" value="MCM_N"/>
</dbReference>
<proteinExistence type="inferred from homology"/>
<evidence type="ECO:0000256" key="6">
    <source>
        <dbReference type="ARBA" id="ARBA00022840"/>
    </source>
</evidence>
<gene>
    <name evidence="12" type="ORF">TTHERM_00069420</name>
</gene>
<dbReference type="Gene3D" id="3.40.50.300">
    <property type="entry name" value="P-loop containing nucleotide triphosphate hydrolases"/>
    <property type="match status" value="1"/>
</dbReference>
<dbReference type="SMART" id="SM00382">
    <property type="entry name" value="AAA"/>
    <property type="match status" value="1"/>
</dbReference>
<dbReference type="PANTHER" id="PTHR11630:SF42">
    <property type="entry name" value="DNA REPLICATION LICENSING FACTOR MCM5"/>
    <property type="match status" value="1"/>
</dbReference>
<keyword evidence="7 9" id="KW-0238">DNA-binding</keyword>
<dbReference type="GO" id="GO:0016887">
    <property type="term" value="F:ATP hydrolysis activity"/>
    <property type="evidence" value="ECO:0007669"/>
    <property type="project" value="RHEA"/>
</dbReference>
<evidence type="ECO:0000256" key="10">
    <source>
        <dbReference type="RuleBase" id="RU368063"/>
    </source>
</evidence>
<evidence type="ECO:0000259" key="11">
    <source>
        <dbReference type="PROSITE" id="PS50051"/>
    </source>
</evidence>
<reference evidence="13" key="1">
    <citation type="journal article" date="2006" name="PLoS Biol.">
        <title>Macronuclear genome sequence of the ciliate Tetrahymena thermophila, a model eukaryote.</title>
        <authorList>
            <person name="Eisen J.A."/>
            <person name="Coyne R.S."/>
            <person name="Wu M."/>
            <person name="Wu D."/>
            <person name="Thiagarajan M."/>
            <person name="Wortman J.R."/>
            <person name="Badger J.H."/>
            <person name="Ren Q."/>
            <person name="Amedeo P."/>
            <person name="Jones K.M."/>
            <person name="Tallon L.J."/>
            <person name="Delcher A.L."/>
            <person name="Salzberg S.L."/>
            <person name="Silva J.C."/>
            <person name="Haas B.J."/>
            <person name="Majoros W.H."/>
            <person name="Farzad M."/>
            <person name="Carlton J.M."/>
            <person name="Smith R.K. Jr."/>
            <person name="Garg J."/>
            <person name="Pearlman R.E."/>
            <person name="Karrer K.M."/>
            <person name="Sun L."/>
            <person name="Manning G."/>
            <person name="Elde N.C."/>
            <person name="Turkewitz A.P."/>
            <person name="Asai D.J."/>
            <person name="Wilkes D.E."/>
            <person name="Wang Y."/>
            <person name="Cai H."/>
            <person name="Collins K."/>
            <person name="Stewart B.A."/>
            <person name="Lee S.R."/>
            <person name="Wilamowska K."/>
            <person name="Weinberg Z."/>
            <person name="Ruzzo W.L."/>
            <person name="Wloga D."/>
            <person name="Gaertig J."/>
            <person name="Frankel J."/>
            <person name="Tsao C.-C."/>
            <person name="Gorovsky M.A."/>
            <person name="Keeling P.J."/>
            <person name="Waller R.F."/>
            <person name="Patron N.J."/>
            <person name="Cherry J.M."/>
            <person name="Stover N.A."/>
            <person name="Krieger C.J."/>
            <person name="del Toro C."/>
            <person name="Ryder H.F."/>
            <person name="Williamson S.C."/>
            <person name="Barbeau R.A."/>
            <person name="Hamilton E.P."/>
            <person name="Orias E."/>
        </authorList>
    </citation>
    <scope>NUCLEOTIDE SEQUENCE [LARGE SCALE GENOMIC DNA]</scope>
    <source>
        <strain evidence="13">SB210</strain>
    </source>
</reference>
<dbReference type="KEGG" id="tet:TTHERM_00069420"/>
<keyword evidence="13" id="KW-1185">Reference proteome</keyword>
<evidence type="ECO:0000256" key="7">
    <source>
        <dbReference type="ARBA" id="ARBA00023125"/>
    </source>
</evidence>
<dbReference type="InterPro" id="IPR001208">
    <property type="entry name" value="MCM_dom"/>
</dbReference>
<dbReference type="GO" id="GO:0003697">
    <property type="term" value="F:single-stranded DNA binding"/>
    <property type="evidence" value="ECO:0007669"/>
    <property type="project" value="TreeGrafter"/>
</dbReference>
<dbReference type="InterPro" id="IPR041562">
    <property type="entry name" value="MCM_lid"/>
</dbReference>
<dbReference type="AlphaFoldDB" id="I7M6Z4"/>
<dbReference type="FunFam" id="3.40.50.300:FF:000501">
    <property type="entry name" value="DNA replication licensing factor MCM7"/>
    <property type="match status" value="1"/>
</dbReference>
<dbReference type="RefSeq" id="XP_001007780.1">
    <property type="nucleotide sequence ID" value="XM_001007780.3"/>
</dbReference>
<evidence type="ECO:0000256" key="3">
    <source>
        <dbReference type="ARBA" id="ARBA00022741"/>
    </source>
</evidence>
<dbReference type="GO" id="GO:0042555">
    <property type="term" value="C:MCM complex"/>
    <property type="evidence" value="ECO:0007669"/>
    <property type="project" value="UniProtKB-UniRule"/>
</dbReference>
<dbReference type="FunCoup" id="I7M6Z4">
    <property type="interactions" value="493"/>
</dbReference>
<dbReference type="Gene3D" id="2.20.28.10">
    <property type="match status" value="1"/>
</dbReference>
<keyword evidence="5 10" id="KW-0347">Helicase</keyword>
<dbReference type="GO" id="GO:0005524">
    <property type="term" value="F:ATP binding"/>
    <property type="evidence" value="ECO:0007669"/>
    <property type="project" value="UniProtKB-UniRule"/>
</dbReference>
<comment type="subcellular location">
    <subcellularLocation>
        <location evidence="1 10">Nucleus</location>
    </subcellularLocation>
</comment>
<keyword evidence="3 9" id="KW-0547">Nucleotide-binding</keyword>
<dbReference type="Pfam" id="PF00493">
    <property type="entry name" value="MCM"/>
    <property type="match status" value="1"/>
</dbReference>
<dbReference type="Pfam" id="PF17207">
    <property type="entry name" value="MCM_OB"/>
    <property type="match status" value="1"/>
</dbReference>
<dbReference type="GO" id="GO:0003688">
    <property type="term" value="F:DNA replication origin binding"/>
    <property type="evidence" value="ECO:0007669"/>
    <property type="project" value="UniProtKB-UniRule"/>
</dbReference>
<dbReference type="SUPFAM" id="SSF50249">
    <property type="entry name" value="Nucleic acid-binding proteins"/>
    <property type="match status" value="1"/>
</dbReference>
<dbReference type="InterPro" id="IPR018525">
    <property type="entry name" value="MCM_CS"/>
</dbReference>
<keyword evidence="6 9" id="KW-0067">ATP-binding</keyword>
<dbReference type="PRINTS" id="PR01657">
    <property type="entry name" value="MCMFAMILY"/>
</dbReference>
<dbReference type="Pfam" id="PF17855">
    <property type="entry name" value="MCM_lid"/>
    <property type="match status" value="1"/>
</dbReference>
<dbReference type="PRINTS" id="PR01661">
    <property type="entry name" value="MCMPROTEIN5"/>
</dbReference>
<organism evidence="12 13">
    <name type="scientific">Tetrahymena thermophila (strain SB210)</name>
    <dbReference type="NCBI Taxonomy" id="312017"/>
    <lineage>
        <taxon>Eukaryota</taxon>
        <taxon>Sar</taxon>
        <taxon>Alveolata</taxon>
        <taxon>Ciliophora</taxon>
        <taxon>Intramacronucleata</taxon>
        <taxon>Oligohymenophorea</taxon>
        <taxon>Hymenostomatida</taxon>
        <taxon>Tetrahymenina</taxon>
        <taxon>Tetrahymenidae</taxon>
        <taxon>Tetrahymena</taxon>
    </lineage>
</organism>
<dbReference type="Gene3D" id="3.30.1640.10">
    <property type="entry name" value="mini-chromosome maintenance (MCM) complex, chain A, domain 1"/>
    <property type="match status" value="1"/>
</dbReference>
<keyword evidence="2 10" id="KW-0235">DNA replication</keyword>
<name>I7M6Z4_TETTS</name>
<dbReference type="EMBL" id="GG662853">
    <property type="protein sequence ID" value="EAR87535.1"/>
    <property type="molecule type" value="Genomic_DNA"/>
</dbReference>
<dbReference type="eggNOG" id="KOG0481">
    <property type="taxonomic scope" value="Eukaryota"/>
</dbReference>
<dbReference type="GO" id="GO:0017116">
    <property type="term" value="F:single-stranded DNA helicase activity"/>
    <property type="evidence" value="ECO:0007669"/>
    <property type="project" value="TreeGrafter"/>
</dbReference>
<dbReference type="SMART" id="SM00350">
    <property type="entry name" value="MCM"/>
    <property type="match status" value="1"/>
</dbReference>
<evidence type="ECO:0000313" key="13">
    <source>
        <dbReference type="Proteomes" id="UP000009168"/>
    </source>
</evidence>
<evidence type="ECO:0000256" key="4">
    <source>
        <dbReference type="ARBA" id="ARBA00022801"/>
    </source>
</evidence>
<dbReference type="InterPro" id="IPR031327">
    <property type="entry name" value="MCM"/>
</dbReference>
<evidence type="ECO:0000256" key="2">
    <source>
        <dbReference type="ARBA" id="ARBA00022705"/>
    </source>
</evidence>
<sequence length="730" mass="82904">MYQGEQISYTYQNLVQDEPYNQIDNMPHVPQQVQEGYKRFFSEFLLKNQKVYIEKMKQAVESRKKCFELDLEDLQSYNSDHYQLLIQKPNDYLPLLEKAASEAFYTITNNRSNFQVFLISTQDPKNLRDIKASSISKLITVSGIITQATRPYIRSKILYVECSKCHHQLSLEVSQGLGSVSIPPYCKNPNQSNEKCPVDSYVVIPEKCTLIDQQRMKLQESPEDIPTGEIPRTFSLCAERYLVNRLAPGTRVVLTGIYQVLEKTSISNKTISSTNSKINYIQVVGYKLEDEIKKRSRSFTTEEEEAFQTLSKDPKIFEKIGQSIAPAIFGFDDIKQAIACLLFGGSKKILQDGIRLRGDINVLLIGDPSTGKSQFLKFVQRIAPNAVYTSGKGSSASGLTASITRDPLTGEFQIEGGAMVLADGGVVCIDEFDKMRPEDRVAIHEAMEQQTISIAKAGITTRLNSRCSVLAAANPIFGSYNDLKTIEDQIELQTTILSRFDTIFVVRDPKTQEHDQRLAEHVLNLHMMNNQKNGGSINAAVMEQEMLEQKGVEIELNLLRKYISYARAKIHPRLTERSAQKIQNLYVEDRKQSNQGHSSKKHHIPITVRQLEAIIRLSESIAKIQLSEEVTDEHINKAHELFQNSTMNAIQNGKELGLELPQELQSLCFKIEESIRHNIPVNGRYDFTSLKDKLFSKFNNARAVDYAFYKLIKDGELQQVEGNRFIVRKK</sequence>
<evidence type="ECO:0000256" key="5">
    <source>
        <dbReference type="ARBA" id="ARBA00022806"/>
    </source>
</evidence>
<dbReference type="InterPro" id="IPR008048">
    <property type="entry name" value="MCM5"/>
</dbReference>
<dbReference type="InterPro" id="IPR033762">
    <property type="entry name" value="MCM_OB"/>
</dbReference>
<dbReference type="EC" id="3.6.4.12" evidence="10"/>
<evidence type="ECO:0000256" key="8">
    <source>
        <dbReference type="ARBA" id="ARBA00023242"/>
    </source>
</evidence>
<keyword evidence="4 10" id="KW-0378">Hydrolase</keyword>
<dbReference type="Proteomes" id="UP000009168">
    <property type="component" value="Unassembled WGS sequence"/>
</dbReference>
<dbReference type="Gene3D" id="2.40.50.140">
    <property type="entry name" value="Nucleic acid-binding proteins"/>
    <property type="match status" value="1"/>
</dbReference>
<dbReference type="InterPro" id="IPR012340">
    <property type="entry name" value="NA-bd_OB-fold"/>
</dbReference>
<dbReference type="STRING" id="312017.I7M6Z4"/>
<dbReference type="InterPro" id="IPR003593">
    <property type="entry name" value="AAA+_ATPase"/>
</dbReference>
<keyword evidence="8 10" id="KW-0539">Nucleus</keyword>
<accession>I7M6Z4</accession>
<evidence type="ECO:0000256" key="1">
    <source>
        <dbReference type="ARBA" id="ARBA00004123"/>
    </source>
</evidence>
<dbReference type="PROSITE" id="PS50051">
    <property type="entry name" value="MCM_2"/>
    <property type="match status" value="1"/>
</dbReference>
<dbReference type="PANTHER" id="PTHR11630">
    <property type="entry name" value="DNA REPLICATION LICENSING FACTOR MCM FAMILY MEMBER"/>
    <property type="match status" value="1"/>
</dbReference>
<comment type="similarity">
    <text evidence="9">Belongs to the MCM family.</text>
</comment>
<dbReference type="GO" id="GO:0043138">
    <property type="term" value="F:3'-5' DNA helicase activity"/>
    <property type="evidence" value="ECO:0007669"/>
    <property type="project" value="TreeGrafter"/>
</dbReference>
<comment type="subunit">
    <text evidence="10">Component of the MCM2-7 complex.</text>
</comment>
<protein>
    <recommendedName>
        <fullName evidence="10">DNA replication licensing factor MCM5</fullName>
        <ecNumber evidence="10">3.6.4.12</ecNumber>
    </recommendedName>
</protein>
<dbReference type="HOGENOM" id="CLU_000995_7_2_1"/>
<dbReference type="GeneID" id="7829022"/>
<dbReference type="PROSITE" id="PS00847">
    <property type="entry name" value="MCM_1"/>
    <property type="match status" value="1"/>
</dbReference>
<comment type="function">
    <text evidence="10">Acts as component of the MCM2-7 complex (MCM complex) which is the replicative helicase essential for 'once per cell cycle' DNA replication initiation and elongation in eukaryotic cells. The active ATPase sites in the MCM2-7 ring are formed through the interaction surfaces of two neighboring subunits such that a critical structure of a conserved arginine finger motif is provided in trans relative to the ATP-binding site of the Walker A box of the adjacent subunit. The six ATPase active sites, however, are likely to contribute differentially to the complex helicase activity.</text>
</comment>
<dbReference type="InParanoid" id="I7M6Z4"/>
<keyword evidence="10" id="KW-0131">Cell cycle</keyword>
<dbReference type="OrthoDB" id="10036721at2759"/>
<dbReference type="InterPro" id="IPR027417">
    <property type="entry name" value="P-loop_NTPase"/>
</dbReference>
<dbReference type="GO" id="GO:0000727">
    <property type="term" value="P:double-strand break repair via break-induced replication"/>
    <property type="evidence" value="ECO:0007669"/>
    <property type="project" value="TreeGrafter"/>
</dbReference>
<dbReference type="SUPFAM" id="SSF52540">
    <property type="entry name" value="P-loop containing nucleoside triphosphate hydrolases"/>
    <property type="match status" value="1"/>
</dbReference>